<dbReference type="RefSeq" id="WP_102189271.1">
    <property type="nucleotide sequence ID" value="NZ_JAPWBY010000001.1"/>
</dbReference>
<name>A0A2N6SGP7_9BACL</name>
<keyword evidence="1" id="KW-1133">Transmembrane helix</keyword>
<feature type="transmembrane region" description="Helical" evidence="1">
    <location>
        <begin position="65"/>
        <end position="87"/>
    </location>
</feature>
<reference evidence="2 3" key="1">
    <citation type="submission" date="2017-09" db="EMBL/GenBank/DDBJ databases">
        <title>Bacterial strain isolated from the female urinary microbiota.</title>
        <authorList>
            <person name="Thomas-White K."/>
            <person name="Kumar N."/>
            <person name="Forster S."/>
            <person name="Putonti C."/>
            <person name="Lawley T."/>
            <person name="Wolfe A.J."/>
        </authorList>
    </citation>
    <scope>NUCLEOTIDE SEQUENCE [LARGE SCALE GENOMIC DNA]</scope>
    <source>
        <strain evidence="2 3">UMB0186</strain>
    </source>
</reference>
<dbReference type="STRING" id="84135.GCA_001052115_00623"/>
<evidence type="ECO:0000313" key="2">
    <source>
        <dbReference type="EMBL" id="PMC53098.1"/>
    </source>
</evidence>
<protein>
    <submittedName>
        <fullName evidence="2">Uncharacterized protein</fullName>
    </submittedName>
</protein>
<feature type="transmembrane region" description="Helical" evidence="1">
    <location>
        <begin position="93"/>
        <end position="112"/>
    </location>
</feature>
<sequence>MEKNKLSLQLSRTALTITLLIWVHALTIYCVYTYFLLPIFFLYIVPTIFNIIIAYEKNHKKSNSLAGILATLFSYIGFGVISISMSPSYLADIIYILFIPQTTFLTLACLTFKKTEQK</sequence>
<dbReference type="Proteomes" id="UP000235670">
    <property type="component" value="Unassembled WGS sequence"/>
</dbReference>
<feature type="transmembrane region" description="Helical" evidence="1">
    <location>
        <begin position="12"/>
        <end position="29"/>
    </location>
</feature>
<keyword evidence="1" id="KW-0472">Membrane</keyword>
<dbReference type="AlphaFoldDB" id="A0A2N6SGP7"/>
<organism evidence="2 3">
    <name type="scientific">Gemella sanguinis</name>
    <dbReference type="NCBI Taxonomy" id="84135"/>
    <lineage>
        <taxon>Bacteria</taxon>
        <taxon>Bacillati</taxon>
        <taxon>Bacillota</taxon>
        <taxon>Bacilli</taxon>
        <taxon>Bacillales</taxon>
        <taxon>Gemellaceae</taxon>
        <taxon>Gemella</taxon>
    </lineage>
</organism>
<keyword evidence="1" id="KW-0812">Transmembrane</keyword>
<gene>
    <name evidence="2" type="ORF">CJ218_00710</name>
</gene>
<accession>A0A2N6SGP7</accession>
<proteinExistence type="predicted"/>
<feature type="transmembrane region" description="Helical" evidence="1">
    <location>
        <begin position="35"/>
        <end position="53"/>
    </location>
</feature>
<evidence type="ECO:0000313" key="3">
    <source>
        <dbReference type="Proteomes" id="UP000235670"/>
    </source>
</evidence>
<comment type="caution">
    <text evidence="2">The sequence shown here is derived from an EMBL/GenBank/DDBJ whole genome shotgun (WGS) entry which is preliminary data.</text>
</comment>
<evidence type="ECO:0000256" key="1">
    <source>
        <dbReference type="SAM" id="Phobius"/>
    </source>
</evidence>
<dbReference type="EMBL" id="PNGT01000001">
    <property type="protein sequence ID" value="PMC53098.1"/>
    <property type="molecule type" value="Genomic_DNA"/>
</dbReference>